<sequence length="333" mass="38048">MQRPYPSFAELPVNKSGPRGNAWGLWGNDDQLGTLNHLTAERVRDGCREVTTGDRVSLNWQLEGATNPRFQYPRNNLHVNMINKEPRVAAFDDEWSFNTQCSSQWDGCRHYAYQEERLFYMGRKASDFEESPEPSGIHHMAKKGVAGRAFFVDWYRWKMEIKKEKVDAFSSHAIPFSELLAAADHQGTPLASIQPGSILIIRSGYINQYNHMPEAKRTELDTIYQHTKPSNIGVQASQEFLSFLWENRVAAVAGDSRSFEVWPCKDEDKKWQLHQWLLAGWGMPIGELWDLEELSRICTEQNEGKGRWSFFLTSAPMNVKGGVASPPNALAFF</sequence>
<evidence type="ECO:0000313" key="2">
    <source>
        <dbReference type="EMBL" id="PVI02570.1"/>
    </source>
</evidence>
<evidence type="ECO:0000256" key="1">
    <source>
        <dbReference type="ARBA" id="ARBA00007865"/>
    </source>
</evidence>
<dbReference type="GO" id="GO:0019441">
    <property type="term" value="P:L-tryptophan catabolic process to kynurenine"/>
    <property type="evidence" value="ECO:0007669"/>
    <property type="project" value="InterPro"/>
</dbReference>
<proteinExistence type="inferred from homology"/>
<dbReference type="Proteomes" id="UP000244855">
    <property type="component" value="Unassembled WGS sequence"/>
</dbReference>
<gene>
    <name evidence="2" type="ORF">DM02DRAFT_559496</name>
</gene>
<dbReference type="PANTHER" id="PTHR34861:SF11">
    <property type="entry name" value="CYCLASE"/>
    <property type="match status" value="1"/>
</dbReference>
<comment type="similarity">
    <text evidence="1">Belongs to the Cyclase 1 superfamily.</text>
</comment>
<dbReference type="Pfam" id="PF04199">
    <property type="entry name" value="Cyclase"/>
    <property type="match status" value="1"/>
</dbReference>
<dbReference type="PANTHER" id="PTHR34861">
    <property type="match status" value="1"/>
</dbReference>
<keyword evidence="3" id="KW-1185">Reference proteome</keyword>
<dbReference type="AlphaFoldDB" id="A0A2V1E088"/>
<evidence type="ECO:0000313" key="3">
    <source>
        <dbReference type="Proteomes" id="UP000244855"/>
    </source>
</evidence>
<organism evidence="2 3">
    <name type="scientific">Periconia macrospinosa</name>
    <dbReference type="NCBI Taxonomy" id="97972"/>
    <lineage>
        <taxon>Eukaryota</taxon>
        <taxon>Fungi</taxon>
        <taxon>Dikarya</taxon>
        <taxon>Ascomycota</taxon>
        <taxon>Pezizomycotina</taxon>
        <taxon>Dothideomycetes</taxon>
        <taxon>Pleosporomycetidae</taxon>
        <taxon>Pleosporales</taxon>
        <taxon>Massarineae</taxon>
        <taxon>Periconiaceae</taxon>
        <taxon>Periconia</taxon>
    </lineage>
</organism>
<dbReference type="GO" id="GO:0004061">
    <property type="term" value="F:arylformamidase activity"/>
    <property type="evidence" value="ECO:0007669"/>
    <property type="project" value="InterPro"/>
</dbReference>
<name>A0A2V1E088_9PLEO</name>
<accession>A0A2V1E088</accession>
<reference evidence="2 3" key="1">
    <citation type="journal article" date="2018" name="Sci. Rep.">
        <title>Comparative genomics provides insights into the lifestyle and reveals functional heterogeneity of dark septate endophytic fungi.</title>
        <authorList>
            <person name="Knapp D.G."/>
            <person name="Nemeth J.B."/>
            <person name="Barry K."/>
            <person name="Hainaut M."/>
            <person name="Henrissat B."/>
            <person name="Johnson J."/>
            <person name="Kuo A."/>
            <person name="Lim J.H.P."/>
            <person name="Lipzen A."/>
            <person name="Nolan M."/>
            <person name="Ohm R.A."/>
            <person name="Tamas L."/>
            <person name="Grigoriev I.V."/>
            <person name="Spatafora J.W."/>
            <person name="Nagy L.G."/>
            <person name="Kovacs G.M."/>
        </authorList>
    </citation>
    <scope>NUCLEOTIDE SEQUENCE [LARGE SCALE GENOMIC DNA]</scope>
    <source>
        <strain evidence="2 3">DSE2036</strain>
    </source>
</reference>
<dbReference type="InterPro" id="IPR007325">
    <property type="entry name" value="KFase/CYL"/>
</dbReference>
<dbReference type="OrthoDB" id="5396at2759"/>
<dbReference type="EMBL" id="KZ805341">
    <property type="protein sequence ID" value="PVI02570.1"/>
    <property type="molecule type" value="Genomic_DNA"/>
</dbReference>
<dbReference type="InterPro" id="IPR037175">
    <property type="entry name" value="KFase_sf"/>
</dbReference>
<evidence type="ECO:0008006" key="4">
    <source>
        <dbReference type="Google" id="ProtNLM"/>
    </source>
</evidence>
<dbReference type="Gene3D" id="3.50.30.50">
    <property type="entry name" value="Putative cyclase"/>
    <property type="match status" value="1"/>
</dbReference>
<dbReference type="SUPFAM" id="SSF102198">
    <property type="entry name" value="Putative cyclase"/>
    <property type="match status" value="1"/>
</dbReference>
<protein>
    <recommendedName>
        <fullName evidence="4">Cyclase</fullName>
    </recommendedName>
</protein>